<evidence type="ECO:0000313" key="4">
    <source>
        <dbReference type="Proteomes" id="UP000215914"/>
    </source>
</evidence>
<protein>
    <submittedName>
        <fullName evidence="3">Uncharacterized protein</fullName>
    </submittedName>
</protein>
<dbReference type="Proteomes" id="UP000215914">
    <property type="component" value="Unassembled WGS sequence"/>
</dbReference>
<evidence type="ECO:0000256" key="2">
    <source>
        <dbReference type="SAM" id="Phobius"/>
    </source>
</evidence>
<gene>
    <name evidence="3" type="ORF">HanXRQr2_Chr06g0253711</name>
</gene>
<keyword evidence="2" id="KW-0812">Transmembrane</keyword>
<keyword evidence="2" id="KW-0472">Membrane</keyword>
<proteinExistence type="predicted"/>
<dbReference type="AlphaFoldDB" id="A0A9K3NIX6"/>
<comment type="caution">
    <text evidence="3">The sequence shown here is derived from an EMBL/GenBank/DDBJ whole genome shotgun (WGS) entry which is preliminary data.</text>
</comment>
<accession>A0A9K3NIX6</accession>
<dbReference type="EMBL" id="MNCJ02000321">
    <property type="protein sequence ID" value="KAF5801919.1"/>
    <property type="molecule type" value="Genomic_DNA"/>
</dbReference>
<reference evidence="3" key="1">
    <citation type="journal article" date="2017" name="Nature">
        <title>The sunflower genome provides insights into oil metabolism, flowering and Asterid evolution.</title>
        <authorList>
            <person name="Badouin H."/>
            <person name="Gouzy J."/>
            <person name="Grassa C.J."/>
            <person name="Murat F."/>
            <person name="Staton S.E."/>
            <person name="Cottret L."/>
            <person name="Lelandais-Briere C."/>
            <person name="Owens G.L."/>
            <person name="Carrere S."/>
            <person name="Mayjonade B."/>
            <person name="Legrand L."/>
            <person name="Gill N."/>
            <person name="Kane N.C."/>
            <person name="Bowers J.E."/>
            <person name="Hubner S."/>
            <person name="Bellec A."/>
            <person name="Berard A."/>
            <person name="Berges H."/>
            <person name="Blanchet N."/>
            <person name="Boniface M.C."/>
            <person name="Brunel D."/>
            <person name="Catrice O."/>
            <person name="Chaidir N."/>
            <person name="Claudel C."/>
            <person name="Donnadieu C."/>
            <person name="Faraut T."/>
            <person name="Fievet G."/>
            <person name="Helmstetter N."/>
            <person name="King M."/>
            <person name="Knapp S.J."/>
            <person name="Lai Z."/>
            <person name="Le Paslier M.C."/>
            <person name="Lippi Y."/>
            <person name="Lorenzon L."/>
            <person name="Mandel J.R."/>
            <person name="Marage G."/>
            <person name="Marchand G."/>
            <person name="Marquand E."/>
            <person name="Bret-Mestries E."/>
            <person name="Morien E."/>
            <person name="Nambeesan S."/>
            <person name="Nguyen T."/>
            <person name="Pegot-Espagnet P."/>
            <person name="Pouilly N."/>
            <person name="Raftis F."/>
            <person name="Sallet E."/>
            <person name="Schiex T."/>
            <person name="Thomas J."/>
            <person name="Vandecasteele C."/>
            <person name="Vares D."/>
            <person name="Vear F."/>
            <person name="Vautrin S."/>
            <person name="Crespi M."/>
            <person name="Mangin B."/>
            <person name="Burke J.M."/>
            <person name="Salse J."/>
            <person name="Munos S."/>
            <person name="Vincourt P."/>
            <person name="Rieseberg L.H."/>
            <person name="Langlade N.B."/>
        </authorList>
    </citation>
    <scope>NUCLEOTIDE SEQUENCE</scope>
    <source>
        <tissue evidence="3">Leaves</tissue>
    </source>
</reference>
<keyword evidence="2" id="KW-1133">Transmembrane helix</keyword>
<sequence>MNTFLHCFYLHAYLMIVDICAYVVVVLITDTMSSSESGLSDTVDPMAIVSDDESVPDPEIFTSDIENDDDDDFQLFVLPDFGDDIPHADGLPDEDTFFIPIPDQDHIILGHPDDEHAMVPILAPLPLAAFPLEDLPFDAMSDDDIDLFIEGPPEDAQGDGAPVDDFIGVPLIEIPIIEISSDHSGPDSFESVSSTTLHALGLQRYPTDSDSDMAMSAAPVPPQDFEFDDEFDPDIDPEHEIDFVPDDQLFDVPADLEPIPADLELAPTDPEPMLAPDPIPAPDPLPEHDPVPVGIPVVAPLVPDPIPAAADHAPFADQIDPRYAFTRNGWIEDDDDMPPFVEPVTPPPAPTHAPVDVAPFHPHVSDTHRTDLPITFLQDIPPPRPGEGPSRGRSAQPASWPCSTRVNRISFHATVHTCHSFCFCTIRRATHMVSAKHYASLRSIPSFTLHWLHEG</sequence>
<name>A0A9K3NIX6_HELAN</name>
<feature type="transmembrane region" description="Helical" evidence="2">
    <location>
        <begin position="7"/>
        <end position="28"/>
    </location>
</feature>
<evidence type="ECO:0000313" key="3">
    <source>
        <dbReference type="EMBL" id="KAF5801919.1"/>
    </source>
</evidence>
<reference evidence="3" key="2">
    <citation type="submission" date="2020-06" db="EMBL/GenBank/DDBJ databases">
        <title>Helianthus annuus Genome sequencing and assembly Release 2.</title>
        <authorList>
            <person name="Gouzy J."/>
            <person name="Langlade N."/>
            <person name="Munos S."/>
        </authorList>
    </citation>
    <scope>NUCLEOTIDE SEQUENCE</scope>
    <source>
        <tissue evidence="3">Leaves</tissue>
    </source>
</reference>
<evidence type="ECO:0000256" key="1">
    <source>
        <dbReference type="SAM" id="MobiDB-lite"/>
    </source>
</evidence>
<dbReference type="Gramene" id="mRNA:HanXRQr2_Chr06g0253711">
    <property type="protein sequence ID" value="CDS:HanXRQr2_Chr06g0253711.1"/>
    <property type="gene ID" value="HanXRQr2_Chr06g0253711"/>
</dbReference>
<feature type="region of interest" description="Disordered" evidence="1">
    <location>
        <begin position="377"/>
        <end position="400"/>
    </location>
</feature>
<keyword evidence="4" id="KW-1185">Reference proteome</keyword>
<organism evidence="3 4">
    <name type="scientific">Helianthus annuus</name>
    <name type="common">Common sunflower</name>
    <dbReference type="NCBI Taxonomy" id="4232"/>
    <lineage>
        <taxon>Eukaryota</taxon>
        <taxon>Viridiplantae</taxon>
        <taxon>Streptophyta</taxon>
        <taxon>Embryophyta</taxon>
        <taxon>Tracheophyta</taxon>
        <taxon>Spermatophyta</taxon>
        <taxon>Magnoliopsida</taxon>
        <taxon>eudicotyledons</taxon>
        <taxon>Gunneridae</taxon>
        <taxon>Pentapetalae</taxon>
        <taxon>asterids</taxon>
        <taxon>campanulids</taxon>
        <taxon>Asterales</taxon>
        <taxon>Asteraceae</taxon>
        <taxon>Asteroideae</taxon>
        <taxon>Heliantheae alliance</taxon>
        <taxon>Heliantheae</taxon>
        <taxon>Helianthus</taxon>
    </lineage>
</organism>